<feature type="region of interest" description="Disordered" evidence="3">
    <location>
        <begin position="28"/>
        <end position="99"/>
    </location>
</feature>
<feature type="region of interest" description="Disordered" evidence="3">
    <location>
        <begin position="741"/>
        <end position="763"/>
    </location>
</feature>
<evidence type="ECO:0008006" key="9">
    <source>
        <dbReference type="Google" id="ProtNLM"/>
    </source>
</evidence>
<dbReference type="SMART" id="SM00360">
    <property type="entry name" value="RRM"/>
    <property type="match status" value="1"/>
</dbReference>
<protein>
    <recommendedName>
        <fullName evidence="9">U2 snRNP-associated SURP motif-containing protein</fullName>
    </recommendedName>
</protein>
<dbReference type="InterPro" id="IPR008942">
    <property type="entry name" value="ENTH_VHS"/>
</dbReference>
<feature type="region of interest" description="Disordered" evidence="3">
    <location>
        <begin position="611"/>
        <end position="644"/>
    </location>
</feature>
<dbReference type="InterPro" id="IPR018790">
    <property type="entry name" value="DUF2358"/>
</dbReference>
<dbReference type="SMART" id="SM00582">
    <property type="entry name" value="RPR"/>
    <property type="match status" value="1"/>
</dbReference>
<name>A0A3M7KWI1_AUXPR</name>
<dbReference type="InterPro" id="IPR006569">
    <property type="entry name" value="CID_dom"/>
</dbReference>
<dbReference type="PROSITE" id="PS51391">
    <property type="entry name" value="CID"/>
    <property type="match status" value="1"/>
</dbReference>
<sequence>RSSFTILQRDEEEAARVYEEFVKDFGGGRPSGTGFVRGGVIQPGSRGDASASGSRQEKKLYMPSLHGPGIAGVFGDSKEEADDEPAEAAPVPPKGSKPKRIDLFLENMKKEQMQRELRKELNLPPADDDFAERGSHDVNDPASTNLYVGNMAPTVDEQILLREFGRFGPIGSVKVMWPRDEEQRRRGRNTGFVLFMLRDDADRAREALDGAFLHEMPLNIGWGKAMPLPTAPIWPPPGGLAVEEGAPLYPAPPAPGPDGRWTWREAVPVVPHGARDDAAQGPLGRGPRIVVHPPADERTRFVIDAVAYYVIRDGCSFEQVVMERELGNPEFAFLLDTTSAEHAYYRWRLFSLASGDSLRSWRVEPFLMVEESNAWVPPPMTVGAAGIAKTAAQGGGGRRRPEEARPLSEAQRDRFEDCLRRLTMAREDICAAMMFALEMADSAAEVAEILSDALTLPETPIPLKVARLFLLSDILHNSTAPVRNASRFRVCIQPLLPDIFLGLQEAYRGADSRMGQELLRRHVLRVLRAWRGWFVFSDDFLAGLQATFLTAPTGPSELRAAHDAALAAELAALGDDDLEARCRGLGVSVAGGRADRLARLQAVLEYQRGWTGGEGGAAAEPGGAGPERRGREARPGGAGTESPAHATDTALLSTAADAGGWTAVEGAAADDREASAVPSAAAAGAAAEPTGRWEAAGVAAVPVSRTLQALLFMARSLAKNELSDSEAPWGLPPALLAQLEWAGRGGPDPEREDDDKDPNKKSKDYYANVGDVIRTLRDDIPCIFWKPFDYHIYRDDVVFRDPNISFRGLTNYKLVIWSLTTFGRLFFAGKEVSVVNIWQPEEGIIKMRWQVQARPRLWWLAEGVFDGISEYRLDHRGLVQEHLVTNVQLRDPPITNPLLYGLNLLMSPRLAPQPSRVPCPGSWSVGMAEEGDSPSVFGSVDA</sequence>
<feature type="compositionally biased region" description="Gly residues" evidence="3">
    <location>
        <begin position="28"/>
        <end position="37"/>
    </location>
</feature>
<dbReference type="PANTHER" id="PTHR23140">
    <property type="entry name" value="RNA PROCESSING PROTEIN LD23810P"/>
    <property type="match status" value="1"/>
</dbReference>
<dbReference type="SUPFAM" id="SSF109905">
    <property type="entry name" value="Surp module (SWAP domain)"/>
    <property type="match status" value="1"/>
</dbReference>
<dbReference type="InterPro" id="IPR051485">
    <property type="entry name" value="SR-CTD_assoc_factor"/>
</dbReference>
<dbReference type="GO" id="GO:0005634">
    <property type="term" value="C:nucleus"/>
    <property type="evidence" value="ECO:0007669"/>
    <property type="project" value="TreeGrafter"/>
</dbReference>
<evidence type="ECO:0000256" key="2">
    <source>
        <dbReference type="PROSITE-ProRule" id="PRU00176"/>
    </source>
</evidence>
<feature type="domain" description="CID" evidence="6">
    <location>
        <begin position="407"/>
        <end position="552"/>
    </location>
</feature>
<feature type="domain" description="SURP motif" evidence="5">
    <location>
        <begin position="302"/>
        <end position="345"/>
    </location>
</feature>
<evidence type="ECO:0000256" key="3">
    <source>
        <dbReference type="SAM" id="MobiDB-lite"/>
    </source>
</evidence>
<dbReference type="GO" id="GO:0006396">
    <property type="term" value="P:RNA processing"/>
    <property type="evidence" value="ECO:0007669"/>
    <property type="project" value="InterPro"/>
</dbReference>
<comment type="caution">
    <text evidence="7">The sequence shown here is derived from an EMBL/GenBank/DDBJ whole genome shotgun (WGS) entry which is preliminary data.</text>
</comment>
<reference evidence="8" key="1">
    <citation type="journal article" date="2018" name="Algal Res.">
        <title>Characterization of plant carbon substrate utilization by Auxenochlorella protothecoides.</title>
        <authorList>
            <person name="Vogler B.W."/>
            <person name="Starkenburg S.R."/>
            <person name="Sudasinghe N."/>
            <person name="Schambach J.Y."/>
            <person name="Rollin J.A."/>
            <person name="Pattathil S."/>
            <person name="Barry A.N."/>
        </authorList>
    </citation>
    <scope>NUCLEOTIDE SEQUENCE [LARGE SCALE GENOMIC DNA]</scope>
    <source>
        <strain evidence="8">UTEX 25</strain>
    </source>
</reference>
<dbReference type="InterPro" id="IPR035967">
    <property type="entry name" value="SWAP/Surp_sf"/>
</dbReference>
<dbReference type="Pfam" id="PF10184">
    <property type="entry name" value="DUF2358"/>
    <property type="match status" value="1"/>
</dbReference>
<dbReference type="Pfam" id="PF00076">
    <property type="entry name" value="RRM_1"/>
    <property type="match status" value="1"/>
</dbReference>
<evidence type="ECO:0000313" key="8">
    <source>
        <dbReference type="Proteomes" id="UP000279271"/>
    </source>
</evidence>
<accession>A0A3M7KWI1</accession>
<dbReference type="InterPro" id="IPR035979">
    <property type="entry name" value="RBD_domain_sf"/>
</dbReference>
<dbReference type="EMBL" id="QOKY01000196">
    <property type="protein sequence ID" value="RMZ53712.1"/>
    <property type="molecule type" value="Genomic_DNA"/>
</dbReference>
<dbReference type="InterPro" id="IPR035009">
    <property type="entry name" value="SR140_RRM"/>
</dbReference>
<keyword evidence="1 2" id="KW-0694">RNA-binding</keyword>
<dbReference type="InterPro" id="IPR000504">
    <property type="entry name" value="RRM_dom"/>
</dbReference>
<proteinExistence type="predicted"/>
<dbReference type="Gene3D" id="1.10.10.790">
    <property type="entry name" value="Surp module"/>
    <property type="match status" value="1"/>
</dbReference>
<dbReference type="PANTHER" id="PTHR23140:SF0">
    <property type="entry name" value="U2 SNRNP-ASSOCIATED SURP MOTIF-CONTAINING PROTEIN"/>
    <property type="match status" value="1"/>
</dbReference>
<gene>
    <name evidence="7" type="ORF">APUTEX25_003246</name>
</gene>
<dbReference type="Proteomes" id="UP000279271">
    <property type="component" value="Unassembled WGS sequence"/>
</dbReference>
<evidence type="ECO:0000313" key="7">
    <source>
        <dbReference type="EMBL" id="RMZ53712.1"/>
    </source>
</evidence>
<evidence type="ECO:0000259" key="4">
    <source>
        <dbReference type="PROSITE" id="PS50102"/>
    </source>
</evidence>
<dbReference type="SUPFAM" id="SSF54928">
    <property type="entry name" value="RNA-binding domain, RBD"/>
    <property type="match status" value="1"/>
</dbReference>
<dbReference type="PROSITE" id="PS50128">
    <property type="entry name" value="SURP"/>
    <property type="match status" value="1"/>
</dbReference>
<evidence type="ECO:0000259" key="5">
    <source>
        <dbReference type="PROSITE" id="PS50128"/>
    </source>
</evidence>
<feature type="domain" description="RRM" evidence="4">
    <location>
        <begin position="144"/>
        <end position="225"/>
    </location>
</feature>
<dbReference type="InterPro" id="IPR000061">
    <property type="entry name" value="Surp"/>
</dbReference>
<dbReference type="Pfam" id="PF01805">
    <property type="entry name" value="Surp"/>
    <property type="match status" value="1"/>
</dbReference>
<dbReference type="InterPro" id="IPR012677">
    <property type="entry name" value="Nucleotide-bd_a/b_plait_sf"/>
</dbReference>
<dbReference type="Gene3D" id="1.25.40.90">
    <property type="match status" value="1"/>
</dbReference>
<dbReference type="CDD" id="cd12223">
    <property type="entry name" value="RRM_SR140"/>
    <property type="match status" value="1"/>
</dbReference>
<feature type="compositionally biased region" description="Basic and acidic residues" evidence="3">
    <location>
        <begin position="399"/>
        <end position="409"/>
    </location>
</feature>
<dbReference type="AlphaFoldDB" id="A0A3M7KWI1"/>
<dbReference type="PROSITE" id="PS50102">
    <property type="entry name" value="RRM"/>
    <property type="match status" value="1"/>
</dbReference>
<evidence type="ECO:0000256" key="1">
    <source>
        <dbReference type="ARBA" id="ARBA00022884"/>
    </source>
</evidence>
<dbReference type="Gene3D" id="3.30.70.330">
    <property type="match status" value="1"/>
</dbReference>
<dbReference type="GO" id="GO:0003723">
    <property type="term" value="F:RNA binding"/>
    <property type="evidence" value="ECO:0007669"/>
    <property type="project" value="UniProtKB-UniRule"/>
</dbReference>
<dbReference type="SUPFAM" id="SSF48464">
    <property type="entry name" value="ENTH/VHS domain"/>
    <property type="match status" value="1"/>
</dbReference>
<dbReference type="SMART" id="SM00648">
    <property type="entry name" value="SWAP"/>
    <property type="match status" value="1"/>
</dbReference>
<feature type="compositionally biased region" description="Low complexity" evidence="3">
    <location>
        <begin position="44"/>
        <end position="54"/>
    </location>
</feature>
<feature type="non-terminal residue" evidence="7">
    <location>
        <position position="1"/>
    </location>
</feature>
<feature type="region of interest" description="Disordered" evidence="3">
    <location>
        <begin position="390"/>
        <end position="409"/>
    </location>
</feature>
<evidence type="ECO:0000259" key="6">
    <source>
        <dbReference type="PROSITE" id="PS51391"/>
    </source>
</evidence>
<organism evidence="7 8">
    <name type="scientific">Auxenochlorella protothecoides</name>
    <name type="common">Green microalga</name>
    <name type="synonym">Chlorella protothecoides</name>
    <dbReference type="NCBI Taxonomy" id="3075"/>
    <lineage>
        <taxon>Eukaryota</taxon>
        <taxon>Viridiplantae</taxon>
        <taxon>Chlorophyta</taxon>
        <taxon>core chlorophytes</taxon>
        <taxon>Trebouxiophyceae</taxon>
        <taxon>Chlorellales</taxon>
        <taxon>Chlorellaceae</taxon>
        <taxon>Auxenochlorella</taxon>
    </lineage>
</organism>